<evidence type="ECO:0000256" key="8">
    <source>
        <dbReference type="SAM" id="Phobius"/>
    </source>
</evidence>
<feature type="region of interest" description="Disordered" evidence="7">
    <location>
        <begin position="665"/>
        <end position="706"/>
    </location>
</feature>
<dbReference type="OrthoDB" id="9806127at2"/>
<evidence type="ECO:0000256" key="4">
    <source>
        <dbReference type="ARBA" id="ARBA00022840"/>
    </source>
</evidence>
<evidence type="ECO:0000259" key="10">
    <source>
        <dbReference type="PROSITE" id="PS50929"/>
    </source>
</evidence>
<feature type="transmembrane region" description="Helical" evidence="8">
    <location>
        <begin position="92"/>
        <end position="110"/>
    </location>
</feature>
<dbReference type="AlphaFoldDB" id="A0A291GKT4"/>
<comment type="subcellular location">
    <subcellularLocation>
        <location evidence="1">Cell membrane</location>
        <topology evidence="1">Multi-pass membrane protein</topology>
    </subcellularLocation>
</comment>
<dbReference type="PROSITE" id="PS50893">
    <property type="entry name" value="ABC_TRANSPORTER_2"/>
    <property type="match status" value="1"/>
</dbReference>
<feature type="transmembrane region" description="Helical" evidence="8">
    <location>
        <begin position="195"/>
        <end position="214"/>
    </location>
</feature>
<evidence type="ECO:0000313" key="11">
    <source>
        <dbReference type="EMBL" id="ATG50959.1"/>
    </source>
</evidence>
<dbReference type="GO" id="GO:0016887">
    <property type="term" value="F:ATP hydrolysis activity"/>
    <property type="evidence" value="ECO:0007669"/>
    <property type="project" value="InterPro"/>
</dbReference>
<feature type="domain" description="ABC transporter" evidence="9">
    <location>
        <begin position="371"/>
        <end position="626"/>
    </location>
</feature>
<dbReference type="SMART" id="SM00382">
    <property type="entry name" value="AAA"/>
    <property type="match status" value="1"/>
</dbReference>
<dbReference type="PROSITE" id="PS00211">
    <property type="entry name" value="ABC_TRANSPORTER_1"/>
    <property type="match status" value="1"/>
</dbReference>
<proteinExistence type="predicted"/>
<keyword evidence="2 8" id="KW-0812">Transmembrane</keyword>
<dbReference type="SUPFAM" id="SSF90123">
    <property type="entry name" value="ABC transporter transmembrane region"/>
    <property type="match status" value="1"/>
</dbReference>
<dbReference type="InterPro" id="IPR003439">
    <property type="entry name" value="ABC_transporter-like_ATP-bd"/>
</dbReference>
<dbReference type="SUPFAM" id="SSF52540">
    <property type="entry name" value="P-loop containing nucleoside triphosphate hydrolases"/>
    <property type="match status" value="1"/>
</dbReference>
<keyword evidence="4 11" id="KW-0067">ATP-binding</keyword>
<evidence type="ECO:0000256" key="3">
    <source>
        <dbReference type="ARBA" id="ARBA00022741"/>
    </source>
</evidence>
<feature type="domain" description="ABC transmembrane type-1" evidence="10">
    <location>
        <begin position="52"/>
        <end position="339"/>
    </location>
</feature>
<feature type="transmembrane region" description="Helical" evidence="8">
    <location>
        <begin position="166"/>
        <end position="189"/>
    </location>
</feature>
<feature type="transmembrane region" description="Helical" evidence="8">
    <location>
        <begin position="50"/>
        <end position="72"/>
    </location>
</feature>
<dbReference type="PANTHER" id="PTHR43394">
    <property type="entry name" value="ATP-DEPENDENT PERMEASE MDL1, MITOCHONDRIAL"/>
    <property type="match status" value="1"/>
</dbReference>
<dbReference type="InterPro" id="IPR036640">
    <property type="entry name" value="ABC1_TM_sf"/>
</dbReference>
<sequence length="706" mass="75818">MTGTDTASRPRTAAASAAAPAPALTARQHPAVLVPGLKRLLKGSWEQRRWFVLAVLGATAFALLQIATSAVIGRVTEQVIVPSFQRGEATPALLLGGGLAILGIAVARAVTVMARRVFAAATQFELFGLYRERIAAIYAKVPLLWHRRQATGTLLSSVYADVEATFFAMAPFPFALSTIVMLVYATVVVARIDPVILLVMLALIMLLIILNVLLQRFATPIAMRSQQLRAEVAEIAHESFDGANVVKSLGREDVEEERFDRAADDLREAGIRFGYVRGWFDPLIDALPNLGILAVAVLGAWRIGDGHLTTGQLVEVAYLFTLMSLPIRSFGWVLGDLSRTVVGGGRVQQILDVGEERTYGPDPLPAGPGVLTLDEVTFVYLDDPAQVILGRDARSTDLQVREGHALHGVSLRADPRAGTRVLAVVGATGSGKSTLALVAAGLVHPSSGAVRLDGADLRSLTADALTADVALVLQQAFVFDETVRWNVTLGDDLDEATVRWALRVAQAEEFVDALPDGLDTELGERGGSLSGGQRQRIALARALARRPRLLILDDATSACDPSVELAILDGIRREMTASTLLLIAYRKSTISLADQVVFLDHGRVEAAGTHEELRGRSEGYRALVDAYDEAAISHNLLESSGPQPSDGPDPSVAVPAARARTVADAVEHHGTHRHRHEESRIDGEDECEMPTRTGALPAVETEEEDR</sequence>
<dbReference type="Proteomes" id="UP000218165">
    <property type="component" value="Chromosome"/>
</dbReference>
<dbReference type="Pfam" id="PF00664">
    <property type="entry name" value="ABC_membrane"/>
    <property type="match status" value="1"/>
</dbReference>
<feature type="region of interest" description="Disordered" evidence="7">
    <location>
        <begin position="1"/>
        <end position="22"/>
    </location>
</feature>
<dbReference type="InterPro" id="IPR003593">
    <property type="entry name" value="AAA+_ATPase"/>
</dbReference>
<keyword evidence="3" id="KW-0547">Nucleotide-binding</keyword>
<keyword evidence="5 8" id="KW-1133">Transmembrane helix</keyword>
<dbReference type="GO" id="GO:0005524">
    <property type="term" value="F:ATP binding"/>
    <property type="evidence" value="ECO:0007669"/>
    <property type="project" value="UniProtKB-KW"/>
</dbReference>
<keyword evidence="6 8" id="KW-0472">Membrane</keyword>
<dbReference type="RefSeq" id="WP_096802097.1">
    <property type="nucleotide sequence ID" value="NZ_CP023563.1"/>
</dbReference>
<dbReference type="InterPro" id="IPR039421">
    <property type="entry name" value="Type_1_exporter"/>
</dbReference>
<organism evidence="11 12">
    <name type="scientific">Brachybacterium vulturis</name>
    <dbReference type="NCBI Taxonomy" id="2017484"/>
    <lineage>
        <taxon>Bacteria</taxon>
        <taxon>Bacillati</taxon>
        <taxon>Actinomycetota</taxon>
        <taxon>Actinomycetes</taxon>
        <taxon>Micrococcales</taxon>
        <taxon>Dermabacteraceae</taxon>
        <taxon>Brachybacterium</taxon>
    </lineage>
</organism>
<evidence type="ECO:0000256" key="7">
    <source>
        <dbReference type="SAM" id="MobiDB-lite"/>
    </source>
</evidence>
<dbReference type="InterPro" id="IPR027417">
    <property type="entry name" value="P-loop_NTPase"/>
</dbReference>
<dbReference type="KEGG" id="brz:CFK38_04995"/>
<dbReference type="Gene3D" id="3.40.50.300">
    <property type="entry name" value="P-loop containing nucleotide triphosphate hydrolases"/>
    <property type="match status" value="1"/>
</dbReference>
<dbReference type="InterPro" id="IPR011527">
    <property type="entry name" value="ABC1_TM_dom"/>
</dbReference>
<dbReference type="InterPro" id="IPR017871">
    <property type="entry name" value="ABC_transporter-like_CS"/>
</dbReference>
<dbReference type="PANTHER" id="PTHR43394:SF1">
    <property type="entry name" value="ATP-BINDING CASSETTE SUB-FAMILY B MEMBER 10, MITOCHONDRIAL"/>
    <property type="match status" value="1"/>
</dbReference>
<accession>A0A291GKT4</accession>
<gene>
    <name evidence="11" type="ORF">CFK38_04995</name>
</gene>
<evidence type="ECO:0000313" key="12">
    <source>
        <dbReference type="Proteomes" id="UP000218165"/>
    </source>
</evidence>
<evidence type="ECO:0000256" key="2">
    <source>
        <dbReference type="ARBA" id="ARBA00022692"/>
    </source>
</evidence>
<reference evidence="12" key="1">
    <citation type="submission" date="2017-09" db="EMBL/GenBank/DDBJ databases">
        <title>Brachybacterium sp. VM2412.</title>
        <authorList>
            <person name="Tak E.J."/>
            <person name="Bae J.-W."/>
        </authorList>
    </citation>
    <scope>NUCLEOTIDE SEQUENCE [LARGE SCALE GENOMIC DNA]</scope>
    <source>
        <strain evidence="12">VM2412</strain>
    </source>
</reference>
<dbReference type="Gene3D" id="1.20.1560.10">
    <property type="entry name" value="ABC transporter type 1, transmembrane domain"/>
    <property type="match status" value="1"/>
</dbReference>
<evidence type="ECO:0000259" key="9">
    <source>
        <dbReference type="PROSITE" id="PS50893"/>
    </source>
</evidence>
<dbReference type="EMBL" id="CP023563">
    <property type="protein sequence ID" value="ATG50959.1"/>
    <property type="molecule type" value="Genomic_DNA"/>
</dbReference>
<evidence type="ECO:0000256" key="6">
    <source>
        <dbReference type="ARBA" id="ARBA00023136"/>
    </source>
</evidence>
<dbReference type="GO" id="GO:0015421">
    <property type="term" value="F:ABC-type oligopeptide transporter activity"/>
    <property type="evidence" value="ECO:0007669"/>
    <property type="project" value="TreeGrafter"/>
</dbReference>
<protein>
    <submittedName>
        <fullName evidence="11">Multidrug ABC transporter ATP-binding protein</fullName>
    </submittedName>
</protein>
<name>A0A291GKT4_9MICO</name>
<dbReference type="Pfam" id="PF00005">
    <property type="entry name" value="ABC_tran"/>
    <property type="match status" value="1"/>
</dbReference>
<evidence type="ECO:0000256" key="1">
    <source>
        <dbReference type="ARBA" id="ARBA00004651"/>
    </source>
</evidence>
<keyword evidence="12" id="KW-1185">Reference proteome</keyword>
<dbReference type="GO" id="GO:0005886">
    <property type="term" value="C:plasma membrane"/>
    <property type="evidence" value="ECO:0007669"/>
    <property type="project" value="UniProtKB-SubCell"/>
</dbReference>
<dbReference type="PROSITE" id="PS50929">
    <property type="entry name" value="ABC_TM1F"/>
    <property type="match status" value="1"/>
</dbReference>
<evidence type="ECO:0000256" key="5">
    <source>
        <dbReference type="ARBA" id="ARBA00022989"/>
    </source>
</evidence>